<dbReference type="PANTHER" id="PTHR30330:SF1">
    <property type="entry name" value="AMINO-ACID CARRIER PROTEIN ALST"/>
    <property type="match status" value="1"/>
</dbReference>
<feature type="transmembrane region" description="Helical" evidence="9">
    <location>
        <begin position="302"/>
        <end position="324"/>
    </location>
</feature>
<gene>
    <name evidence="10" type="ORF">SAMN04488137_0730</name>
</gene>
<dbReference type="GO" id="GO:0005283">
    <property type="term" value="F:amino acid:sodium symporter activity"/>
    <property type="evidence" value="ECO:0007669"/>
    <property type="project" value="InterPro"/>
</dbReference>
<evidence type="ECO:0000256" key="4">
    <source>
        <dbReference type="ARBA" id="ARBA00022475"/>
    </source>
</evidence>
<keyword evidence="4 9" id="KW-1003">Cell membrane</keyword>
<dbReference type="PANTHER" id="PTHR30330">
    <property type="entry name" value="AGSS FAMILY TRANSPORTER, SODIUM-ALANINE"/>
    <property type="match status" value="1"/>
</dbReference>
<feature type="transmembrane region" description="Helical" evidence="9">
    <location>
        <begin position="15"/>
        <end position="33"/>
    </location>
</feature>
<dbReference type="PRINTS" id="PR00175">
    <property type="entry name" value="NAALASMPORT"/>
</dbReference>
<evidence type="ECO:0000313" key="10">
    <source>
        <dbReference type="EMBL" id="SDM55512.1"/>
    </source>
</evidence>
<feature type="transmembrane region" description="Helical" evidence="9">
    <location>
        <begin position="147"/>
        <end position="165"/>
    </location>
</feature>
<dbReference type="RefSeq" id="WP_090232626.1">
    <property type="nucleotide sequence ID" value="NZ_FNHW01000001.1"/>
</dbReference>
<evidence type="ECO:0000256" key="7">
    <source>
        <dbReference type="ARBA" id="ARBA00022989"/>
    </source>
</evidence>
<accession>A0A1G9U6P6</accession>
<keyword evidence="8 9" id="KW-0472">Membrane</keyword>
<evidence type="ECO:0000256" key="6">
    <source>
        <dbReference type="ARBA" id="ARBA00022847"/>
    </source>
</evidence>
<evidence type="ECO:0000256" key="1">
    <source>
        <dbReference type="ARBA" id="ARBA00004651"/>
    </source>
</evidence>
<dbReference type="InterPro" id="IPR001463">
    <property type="entry name" value="Na/Ala_symport"/>
</dbReference>
<feature type="transmembrane region" description="Helical" evidence="9">
    <location>
        <begin position="386"/>
        <end position="408"/>
    </location>
</feature>
<dbReference type="STRING" id="459525.SAMN04488137_0730"/>
<proteinExistence type="inferred from homology"/>
<keyword evidence="6 9" id="KW-0769">Symport</keyword>
<sequence length="474" mass="51467">MDVFNRIFDFSNDYLWGYVLIIMLVGIGLYFTFRSRFVQFRMIKEMFRLLGEGARDSGEKKGVSSFQAFCISTASRVGTGNLAGVAIAITTGGPGAVFWMWLIALIGSASAFVESTLAQIYKVRDVATGTFRGGPAYYMEKALNARWMGIIFSILISITFGLAFNSVQANTISNAFQNAFHVDKIWTGLIITVVTAVIIFGGIKRIAKVAELMVPFMAGLYILLALFVILTNLSEIPGVFGLILNDAFSGFKEILGGAVGAAMMQGIKRGLFSNEAGMGSAPNAAATADVTHPVKQGLIQSLGVFVDTLVICSSTAFIILLSGMFKSNESDGIVLTQAALSHEIGSWATILVAVIVLLFAFSSIVGNYYYGESNIEFMNTNRTWLFFYRLAVVGMVIFGSLSDLTFVWNLADLFMGLMAIINLIAIALLGKFAFAALRHYKAQKKQGKDPVFTNNSIPGLKNVECWGDSDQHNA</sequence>
<evidence type="ECO:0000256" key="8">
    <source>
        <dbReference type="ARBA" id="ARBA00023136"/>
    </source>
</evidence>
<comment type="subcellular location">
    <subcellularLocation>
        <location evidence="1 9">Cell membrane</location>
        <topology evidence="1 9">Multi-pass membrane protein</topology>
    </subcellularLocation>
</comment>
<evidence type="ECO:0000256" key="9">
    <source>
        <dbReference type="RuleBase" id="RU363064"/>
    </source>
</evidence>
<dbReference type="PROSITE" id="PS00873">
    <property type="entry name" value="NA_ALANINE_SYMP"/>
    <property type="match status" value="1"/>
</dbReference>
<feature type="transmembrane region" description="Helical" evidence="9">
    <location>
        <begin position="185"/>
        <end position="203"/>
    </location>
</feature>
<reference evidence="11" key="1">
    <citation type="submission" date="2016-10" db="EMBL/GenBank/DDBJ databases">
        <authorList>
            <person name="Varghese N."/>
            <person name="Submissions S."/>
        </authorList>
    </citation>
    <scope>NUCLEOTIDE SEQUENCE [LARGE SCALE GENOMIC DNA]</scope>
    <source>
        <strain evidence="11">CGMCC 1.6854</strain>
    </source>
</reference>
<evidence type="ECO:0000256" key="3">
    <source>
        <dbReference type="ARBA" id="ARBA00022448"/>
    </source>
</evidence>
<name>A0A1G9U6P6_9BACL</name>
<feature type="transmembrane region" description="Helical" evidence="9">
    <location>
        <begin position="344"/>
        <end position="365"/>
    </location>
</feature>
<dbReference type="Gene3D" id="1.20.1740.10">
    <property type="entry name" value="Amino acid/polyamine transporter I"/>
    <property type="match status" value="1"/>
</dbReference>
<keyword evidence="5 9" id="KW-0812">Transmembrane</keyword>
<evidence type="ECO:0000256" key="5">
    <source>
        <dbReference type="ARBA" id="ARBA00022692"/>
    </source>
</evidence>
<feature type="transmembrane region" description="Helical" evidence="9">
    <location>
        <begin position="212"/>
        <end position="233"/>
    </location>
</feature>
<feature type="transmembrane region" description="Helical" evidence="9">
    <location>
        <begin position="414"/>
        <end position="437"/>
    </location>
</feature>
<keyword evidence="7 9" id="KW-1133">Transmembrane helix</keyword>
<dbReference type="GO" id="GO:0005886">
    <property type="term" value="C:plasma membrane"/>
    <property type="evidence" value="ECO:0007669"/>
    <property type="project" value="UniProtKB-SubCell"/>
</dbReference>
<organism evidence="10 11">
    <name type="scientific">Fictibacillus solisalsi</name>
    <dbReference type="NCBI Taxonomy" id="459525"/>
    <lineage>
        <taxon>Bacteria</taxon>
        <taxon>Bacillati</taxon>
        <taxon>Bacillota</taxon>
        <taxon>Bacilli</taxon>
        <taxon>Bacillales</taxon>
        <taxon>Fictibacillaceae</taxon>
        <taxon>Fictibacillus</taxon>
    </lineage>
</organism>
<keyword evidence="3 9" id="KW-0813">Transport</keyword>
<protein>
    <submittedName>
        <fullName evidence="10">Alanine or glycine:cation symporter, AGCS family</fullName>
    </submittedName>
</protein>
<dbReference type="Pfam" id="PF01235">
    <property type="entry name" value="Na_Ala_symp"/>
    <property type="match status" value="1"/>
</dbReference>
<evidence type="ECO:0000313" key="11">
    <source>
        <dbReference type="Proteomes" id="UP000199544"/>
    </source>
</evidence>
<dbReference type="NCBIfam" id="TIGR00835">
    <property type="entry name" value="agcS"/>
    <property type="match status" value="1"/>
</dbReference>
<keyword evidence="11" id="KW-1185">Reference proteome</keyword>
<dbReference type="OrthoDB" id="9804874at2"/>
<evidence type="ECO:0000256" key="2">
    <source>
        <dbReference type="ARBA" id="ARBA00009261"/>
    </source>
</evidence>
<dbReference type="EMBL" id="FNHW01000001">
    <property type="protein sequence ID" value="SDM55512.1"/>
    <property type="molecule type" value="Genomic_DNA"/>
</dbReference>
<comment type="similarity">
    <text evidence="2 9">Belongs to the alanine or glycine:cation symporter (AGCS) (TC 2.A.25) family.</text>
</comment>
<dbReference type="AlphaFoldDB" id="A0A1G9U6P6"/>
<dbReference type="Proteomes" id="UP000199544">
    <property type="component" value="Unassembled WGS sequence"/>
</dbReference>
<dbReference type="FunFam" id="1.20.1740.10:FF:000004">
    <property type="entry name" value="Sodium:alanine symporter family protein"/>
    <property type="match status" value="1"/>
</dbReference>